<feature type="domain" description="DUF418" evidence="2">
    <location>
        <begin position="218"/>
        <end position="376"/>
    </location>
</feature>
<evidence type="ECO:0000256" key="1">
    <source>
        <dbReference type="SAM" id="Phobius"/>
    </source>
</evidence>
<organism evidence="3 4">
    <name type="scientific">Metabacillus niabensis</name>
    <dbReference type="NCBI Taxonomy" id="324854"/>
    <lineage>
        <taxon>Bacteria</taxon>
        <taxon>Bacillati</taxon>
        <taxon>Bacillota</taxon>
        <taxon>Bacilli</taxon>
        <taxon>Bacillales</taxon>
        <taxon>Bacillaceae</taxon>
        <taxon>Metabacillus</taxon>
    </lineage>
</organism>
<keyword evidence="1" id="KW-0812">Transmembrane</keyword>
<evidence type="ECO:0000313" key="3">
    <source>
        <dbReference type="EMBL" id="MDQ0225275.1"/>
    </source>
</evidence>
<dbReference type="EMBL" id="JAUSTZ010000002">
    <property type="protein sequence ID" value="MDQ0225275.1"/>
    <property type="molecule type" value="Genomic_DNA"/>
</dbReference>
<proteinExistence type="predicted"/>
<feature type="transmembrane region" description="Helical" evidence="1">
    <location>
        <begin position="112"/>
        <end position="129"/>
    </location>
</feature>
<name>A0ABT9Z1W0_9BACI</name>
<feature type="transmembrane region" description="Helical" evidence="1">
    <location>
        <begin position="12"/>
        <end position="30"/>
    </location>
</feature>
<feature type="transmembrane region" description="Helical" evidence="1">
    <location>
        <begin position="194"/>
        <end position="217"/>
    </location>
</feature>
<dbReference type="RefSeq" id="WP_095301232.1">
    <property type="nucleotide sequence ID" value="NZ_JAUSTZ010000002.1"/>
</dbReference>
<dbReference type="Pfam" id="PF04235">
    <property type="entry name" value="DUF418"/>
    <property type="match status" value="1"/>
</dbReference>
<reference evidence="3 4" key="1">
    <citation type="submission" date="2023-07" db="EMBL/GenBank/DDBJ databases">
        <title>Genomic Encyclopedia of Type Strains, Phase IV (KMG-IV): sequencing the most valuable type-strain genomes for metagenomic binning, comparative biology and taxonomic classification.</title>
        <authorList>
            <person name="Goeker M."/>
        </authorList>
    </citation>
    <scope>NUCLEOTIDE SEQUENCE [LARGE SCALE GENOMIC DNA]</scope>
    <source>
        <strain evidence="3 4">DSM 17723</strain>
    </source>
</reference>
<keyword evidence="1" id="KW-1133">Transmembrane helix</keyword>
<dbReference type="PANTHER" id="PTHR30590:SF3">
    <property type="entry name" value="HYPOTHETICAL MEMBRANE SPANNING PROTEIN"/>
    <property type="match status" value="1"/>
</dbReference>
<dbReference type="InterPro" id="IPR052529">
    <property type="entry name" value="Bact_Transport_Assoc"/>
</dbReference>
<dbReference type="InterPro" id="IPR007349">
    <property type="entry name" value="DUF418"/>
</dbReference>
<keyword evidence="4" id="KW-1185">Reference proteome</keyword>
<dbReference type="PANTHER" id="PTHR30590">
    <property type="entry name" value="INNER MEMBRANE PROTEIN"/>
    <property type="match status" value="1"/>
</dbReference>
<comment type="caution">
    <text evidence="3">The sequence shown here is derived from an EMBL/GenBank/DDBJ whole genome shotgun (WGS) entry which is preliminary data.</text>
</comment>
<dbReference type="Proteomes" id="UP001232245">
    <property type="component" value="Unassembled WGS sequence"/>
</dbReference>
<feature type="transmembrane region" description="Helical" evidence="1">
    <location>
        <begin position="237"/>
        <end position="260"/>
    </location>
</feature>
<sequence>MTNNQNRILQLDIIRGVALLGIFLVNMPSFHSPQFMYSFFGLSQSYSEFEKGLAIFQKLFIEMKFYPIFSFLFGLSFYLFLSKYPVFFFIKRMIVLLLIGLCHLLFLWYGDILHAYALTGIMLIPFYRLKPKQILIWSIIFLFTYHLILLSSIFSSIKFVYDEGFINENIKAYVTHYQSDSYFHWFFSHLQIEVIPILFQLPLSIFPILGFFLLGLYAGKKNLYSISLQNIRLIKILIVWCSFISLLLVITNFIFLTYDIFTSPIQHSTSQFVTSLSGVSLSILYMCIISIWVTKEKWKKGLLPFQYVGRMSLTNYLFQSLISIGVIRIFDLYGKLNLIEGTLLCVLIFALQTIVSYIWLLKFRKGPIEWFWRKVTKT</sequence>
<evidence type="ECO:0000259" key="2">
    <source>
        <dbReference type="Pfam" id="PF04235"/>
    </source>
</evidence>
<gene>
    <name evidence="3" type="ORF">J2S02_001604</name>
</gene>
<protein>
    <recommendedName>
        <fullName evidence="2">DUF418 domain-containing protein</fullName>
    </recommendedName>
</protein>
<feature type="transmembrane region" description="Helical" evidence="1">
    <location>
        <begin position="336"/>
        <end position="360"/>
    </location>
</feature>
<accession>A0ABT9Z1W0</accession>
<feature type="transmembrane region" description="Helical" evidence="1">
    <location>
        <begin position="313"/>
        <end position="330"/>
    </location>
</feature>
<feature type="transmembrane region" description="Helical" evidence="1">
    <location>
        <begin position="134"/>
        <end position="154"/>
    </location>
</feature>
<keyword evidence="1" id="KW-0472">Membrane</keyword>
<feature type="transmembrane region" description="Helical" evidence="1">
    <location>
        <begin position="88"/>
        <end position="106"/>
    </location>
</feature>
<feature type="transmembrane region" description="Helical" evidence="1">
    <location>
        <begin position="272"/>
        <end position="293"/>
    </location>
</feature>
<evidence type="ECO:0000313" key="4">
    <source>
        <dbReference type="Proteomes" id="UP001232245"/>
    </source>
</evidence>
<feature type="transmembrane region" description="Helical" evidence="1">
    <location>
        <begin position="65"/>
        <end position="81"/>
    </location>
</feature>